<organism evidence="3 4">
    <name type="scientific">Pseudonocardia ailaonensis</name>
    <dbReference type="NCBI Taxonomy" id="367279"/>
    <lineage>
        <taxon>Bacteria</taxon>
        <taxon>Bacillati</taxon>
        <taxon>Actinomycetota</taxon>
        <taxon>Actinomycetes</taxon>
        <taxon>Pseudonocardiales</taxon>
        <taxon>Pseudonocardiaceae</taxon>
        <taxon>Pseudonocardia</taxon>
    </lineage>
</organism>
<dbReference type="PANTHER" id="PTHR33542">
    <property type="entry name" value="SIROHYDROCHLORIN FERROCHELATASE, CHLOROPLASTIC"/>
    <property type="match status" value="1"/>
</dbReference>
<dbReference type="CDD" id="cd03414">
    <property type="entry name" value="CbiX_SirB_C"/>
    <property type="match status" value="1"/>
</dbReference>
<evidence type="ECO:0000313" key="4">
    <source>
        <dbReference type="Proteomes" id="UP001500449"/>
    </source>
</evidence>
<evidence type="ECO:0000313" key="3">
    <source>
        <dbReference type="EMBL" id="GAA1843142.1"/>
    </source>
</evidence>
<keyword evidence="4" id="KW-1185">Reference proteome</keyword>
<dbReference type="RefSeq" id="WP_344415388.1">
    <property type="nucleotide sequence ID" value="NZ_BAAAQK010000005.1"/>
</dbReference>
<proteinExistence type="predicted"/>
<dbReference type="InterPro" id="IPR002762">
    <property type="entry name" value="CbiX-like"/>
</dbReference>
<reference evidence="3 4" key="1">
    <citation type="journal article" date="2019" name="Int. J. Syst. Evol. Microbiol.">
        <title>The Global Catalogue of Microorganisms (GCM) 10K type strain sequencing project: providing services to taxonomists for standard genome sequencing and annotation.</title>
        <authorList>
            <consortium name="The Broad Institute Genomics Platform"/>
            <consortium name="The Broad Institute Genome Sequencing Center for Infectious Disease"/>
            <person name="Wu L."/>
            <person name="Ma J."/>
        </authorList>
    </citation>
    <scope>NUCLEOTIDE SEQUENCE [LARGE SCALE GENOMIC DNA]</scope>
    <source>
        <strain evidence="3 4">JCM 16009</strain>
    </source>
</reference>
<dbReference type="Proteomes" id="UP001500449">
    <property type="component" value="Unassembled WGS sequence"/>
</dbReference>
<dbReference type="SUPFAM" id="SSF53800">
    <property type="entry name" value="Chelatase"/>
    <property type="match status" value="1"/>
</dbReference>
<evidence type="ECO:0000256" key="1">
    <source>
        <dbReference type="ARBA" id="ARBA00022723"/>
    </source>
</evidence>
<name>A0ABN2MXN6_9PSEU</name>
<gene>
    <name evidence="3" type="ORF">GCM10009836_23160</name>
</gene>
<dbReference type="PANTHER" id="PTHR33542:SF5">
    <property type="entry name" value="FERROCHELATASE CHE1"/>
    <property type="match status" value="1"/>
</dbReference>
<sequence length="296" mass="29934">MTVPLVLIAHGSRSDAADAVIRTIAEQAGAALPGVEVRVGYVDVRRPSVADAVAGLDAAVVLPAFLASGYHVRTDLPAQLAAAIGSPAGRPALVGAAGPAGARDLPASPALQERTGLPAVVRDVPASPARQERSAPPALVRDLPASSRRDRAGFVVTSALGPDPLLVRAALARLADAGHRIGDMVVLAAAGSSDPAALAEVRAAGRMLGQALGRPVRVGFAATAGPRIDTLVDALRHEGARRISVVPWLLAPGVFHTRITESGADVVGAPLGAHPHVVAAVLQRYRAAVRAVPAAA</sequence>
<protein>
    <submittedName>
        <fullName evidence="3">Sirohydrochlorin chelatase</fullName>
    </submittedName>
</protein>
<keyword evidence="2" id="KW-0456">Lyase</keyword>
<keyword evidence="1" id="KW-0479">Metal-binding</keyword>
<dbReference type="CDD" id="cd03416">
    <property type="entry name" value="CbiX_SirB_N"/>
    <property type="match status" value="1"/>
</dbReference>
<dbReference type="Pfam" id="PF01903">
    <property type="entry name" value="CbiX"/>
    <property type="match status" value="2"/>
</dbReference>
<dbReference type="InterPro" id="IPR050963">
    <property type="entry name" value="Sirohydro_Cobaltochel/CbiX"/>
</dbReference>
<dbReference type="Gene3D" id="3.40.50.1400">
    <property type="match status" value="2"/>
</dbReference>
<dbReference type="EMBL" id="BAAAQK010000005">
    <property type="protein sequence ID" value="GAA1843142.1"/>
    <property type="molecule type" value="Genomic_DNA"/>
</dbReference>
<comment type="caution">
    <text evidence="3">The sequence shown here is derived from an EMBL/GenBank/DDBJ whole genome shotgun (WGS) entry which is preliminary data.</text>
</comment>
<accession>A0ABN2MXN6</accession>
<evidence type="ECO:0000256" key="2">
    <source>
        <dbReference type="ARBA" id="ARBA00023239"/>
    </source>
</evidence>